<dbReference type="GO" id="GO:0019005">
    <property type="term" value="C:SCF ubiquitin ligase complex"/>
    <property type="evidence" value="ECO:0007669"/>
    <property type="project" value="TreeGrafter"/>
</dbReference>
<protein>
    <recommendedName>
        <fullName evidence="3">F-box domain-containing protein</fullName>
    </recommendedName>
</protein>
<evidence type="ECO:0000313" key="1">
    <source>
        <dbReference type="EMBL" id="KAG9062744.1"/>
    </source>
</evidence>
<proteinExistence type="predicted"/>
<dbReference type="EMBL" id="JAHRHY010000018">
    <property type="protein sequence ID" value="KAG9062744.1"/>
    <property type="molecule type" value="Genomic_DNA"/>
</dbReference>
<evidence type="ECO:0008006" key="3">
    <source>
        <dbReference type="Google" id="ProtNLM"/>
    </source>
</evidence>
<dbReference type="GO" id="GO:0031146">
    <property type="term" value="P:SCF-dependent proteasomal ubiquitin-dependent protein catabolic process"/>
    <property type="evidence" value="ECO:0007669"/>
    <property type="project" value="TreeGrafter"/>
</dbReference>
<dbReference type="SUPFAM" id="SSF52047">
    <property type="entry name" value="RNI-like"/>
    <property type="match status" value="1"/>
</dbReference>
<evidence type="ECO:0000313" key="2">
    <source>
        <dbReference type="Proteomes" id="UP000707451"/>
    </source>
</evidence>
<reference evidence="1" key="1">
    <citation type="submission" date="2021-06" db="EMBL/GenBank/DDBJ databases">
        <title>Genome Sequence of Mortierella hyaline Strain SCG-10, a Cold-Adapted, Nitrate-Reducing Fungus Isolated from Soil in Minnesota, USA.</title>
        <authorList>
            <person name="Aldossari N."/>
        </authorList>
    </citation>
    <scope>NUCLEOTIDE SEQUENCE</scope>
    <source>
        <strain evidence="1">SCG-10</strain>
    </source>
</reference>
<dbReference type="InterPro" id="IPR032675">
    <property type="entry name" value="LRR_dom_sf"/>
</dbReference>
<comment type="caution">
    <text evidence="1">The sequence shown here is derived from an EMBL/GenBank/DDBJ whole genome shotgun (WGS) entry which is preliminary data.</text>
</comment>
<dbReference type="Gene3D" id="3.80.10.10">
    <property type="entry name" value="Ribonuclease Inhibitor"/>
    <property type="match status" value="1"/>
</dbReference>
<organism evidence="1 2">
    <name type="scientific">Linnemannia hyalina</name>
    <dbReference type="NCBI Taxonomy" id="64524"/>
    <lineage>
        <taxon>Eukaryota</taxon>
        <taxon>Fungi</taxon>
        <taxon>Fungi incertae sedis</taxon>
        <taxon>Mucoromycota</taxon>
        <taxon>Mortierellomycotina</taxon>
        <taxon>Mortierellomycetes</taxon>
        <taxon>Mortierellales</taxon>
        <taxon>Mortierellaceae</taxon>
        <taxon>Linnemannia</taxon>
    </lineage>
</organism>
<dbReference type="AlphaFoldDB" id="A0A9P7XMR0"/>
<dbReference type="PANTHER" id="PTHR13318">
    <property type="entry name" value="PARTNER OF PAIRED, ISOFORM B-RELATED"/>
    <property type="match status" value="1"/>
</dbReference>
<dbReference type="OrthoDB" id="2388937at2759"/>
<name>A0A9P7XMR0_9FUNG</name>
<keyword evidence="2" id="KW-1185">Reference proteome</keyword>
<accession>A0A9P7XMR0</accession>
<dbReference type="Proteomes" id="UP000707451">
    <property type="component" value="Unassembled WGS sequence"/>
</dbReference>
<sequence length="587" mass="66497">MMPDAFGCFFNITELVDHLTPYLAKNDISKLARTCRKMHTRCTLSLFRTLLADDGSIPRLFTSTPALLALSRNSQHVRELNLYLYDLVFYYNCLLTFQDMNSHLSNTPPTRPPWLPPPDIHAYQLVALPPMTRLSRLSFHSHRTNYPLPPYKLPSADNSGGTLAQLTLLISLSPRLTSLSLQEVSIADMAECRRLEDVIAKLHAIKKLELSIESEVNMRFAIFSRLFFSCPSSLQRLRLYFPGRSTDEDERGNVIAVPRKQEALINLRELLIRGIHDWNSATDIRSIFAHCPNINKLSLSVVMGHQETDEIEQFISKHCPRIESLDFCGYYMDSVEPFPFRIMGSLPPQQITEFVYRGALPYDSKFKTDVAFQRHSTTLRSIIISGHGILPQALFPMIVKECCNLDELLIGFGRCSDSHITFDDALQTPWACTKLTSLALGISGCELPVEPGVKPYYHRPTPITLTEVEAQHFSRLEFLYRQIGSLTALRELDLAMVPPDEGLDGMLLVHKSSTSFPAMLSIRNTSTNRPGFLHHLSGLKQLKALHGSFLKDRLKFNQLWQIWDATEGASTSEIMSVFATLLQHLET</sequence>
<gene>
    <name evidence="1" type="ORF">KI688_005050</name>
</gene>